<feature type="compositionally biased region" description="Gly residues" evidence="1">
    <location>
        <begin position="124"/>
        <end position="134"/>
    </location>
</feature>
<dbReference type="Proteomes" id="UP000612055">
    <property type="component" value="Unassembled WGS sequence"/>
</dbReference>
<reference evidence="2" key="1">
    <citation type="journal article" date="2020" name="bioRxiv">
        <title>Comparative genomics of Chlamydomonas.</title>
        <authorList>
            <person name="Craig R.J."/>
            <person name="Hasan A.R."/>
            <person name="Ness R.W."/>
            <person name="Keightley P.D."/>
        </authorList>
    </citation>
    <scope>NUCLEOTIDE SEQUENCE</scope>
    <source>
        <strain evidence="2">CCAP 11/70</strain>
    </source>
</reference>
<feature type="compositionally biased region" description="Low complexity" evidence="1">
    <location>
        <begin position="135"/>
        <end position="155"/>
    </location>
</feature>
<protein>
    <submittedName>
        <fullName evidence="2">Uncharacterized protein</fullName>
    </submittedName>
</protein>
<evidence type="ECO:0000313" key="3">
    <source>
        <dbReference type="Proteomes" id="UP000612055"/>
    </source>
</evidence>
<name>A0A836BRP7_9CHLO</name>
<evidence type="ECO:0000256" key="1">
    <source>
        <dbReference type="SAM" id="MobiDB-lite"/>
    </source>
</evidence>
<sequence length="177" mass="17590">MLPHSVLGVRGVSKSRFAPARGKKVARALCTVFEDTTPSPFFSVKPWLLSPSSRPTRRNGVTLPALARCLALDSRDTPSGRRATPIKDAGAALRAAHGRHRMQGELDALAEELGTVQLAARGAGGGAGGGGGGRSPEAGPEAAAGAAGPAEEQGAAAGGRSGGRGAAGCASAAMQDD</sequence>
<feature type="region of interest" description="Disordered" evidence="1">
    <location>
        <begin position="124"/>
        <end position="177"/>
    </location>
</feature>
<dbReference type="AlphaFoldDB" id="A0A836BRP7"/>
<gene>
    <name evidence="2" type="ORF">HYH03_014977</name>
</gene>
<feature type="compositionally biased region" description="Gly residues" evidence="1">
    <location>
        <begin position="156"/>
        <end position="166"/>
    </location>
</feature>
<feature type="compositionally biased region" description="Low complexity" evidence="1">
    <location>
        <begin position="167"/>
        <end position="177"/>
    </location>
</feature>
<comment type="caution">
    <text evidence="2">The sequence shown here is derived from an EMBL/GenBank/DDBJ whole genome shotgun (WGS) entry which is preliminary data.</text>
</comment>
<keyword evidence="3" id="KW-1185">Reference proteome</keyword>
<evidence type="ECO:0000313" key="2">
    <source>
        <dbReference type="EMBL" id="KAG2486400.1"/>
    </source>
</evidence>
<proteinExistence type="predicted"/>
<dbReference type="EMBL" id="JAEHOE010000113">
    <property type="protein sequence ID" value="KAG2486400.1"/>
    <property type="molecule type" value="Genomic_DNA"/>
</dbReference>
<accession>A0A836BRP7</accession>
<organism evidence="2 3">
    <name type="scientific">Edaphochlamys debaryana</name>
    <dbReference type="NCBI Taxonomy" id="47281"/>
    <lineage>
        <taxon>Eukaryota</taxon>
        <taxon>Viridiplantae</taxon>
        <taxon>Chlorophyta</taxon>
        <taxon>core chlorophytes</taxon>
        <taxon>Chlorophyceae</taxon>
        <taxon>CS clade</taxon>
        <taxon>Chlamydomonadales</taxon>
        <taxon>Chlamydomonadales incertae sedis</taxon>
        <taxon>Edaphochlamys</taxon>
    </lineage>
</organism>
<dbReference type="OrthoDB" id="525117at2759"/>